<proteinExistence type="predicted"/>
<gene>
    <name evidence="1" type="ORF">HAX54_010305</name>
</gene>
<name>A0ABS8THK9_DATST</name>
<feature type="non-terminal residue" evidence="1">
    <location>
        <position position="1"/>
    </location>
</feature>
<sequence>IDPNLVGLLYLSTTAVYFSVRCNLGVIKFWRHCRAVSITSPMAQLNLPLEEELTEAHQTEAERLVEVAQLDNAARRADATRLATTLAEHNRKKPSSSWMGISGPTPKGLTKTLGVKARKIKVETTMAITTLKGLGLDIETKEEGGHLFLATARASVDVQWVELKFRLNGEEIMLKIPTSCGDDTGATLGGNPRKHVTHVATERVCLVFAFMIGRLINVGVVIRDVLSQVMVKKGHRFSFCDFRTRFLRVQQVEEVEVDYKSRYDTKGLDVTKKIEPNGLGGAVLSICAGPMTDGTTRSREV</sequence>
<dbReference type="EMBL" id="JACEIK010001566">
    <property type="protein sequence ID" value="MCD7470430.1"/>
    <property type="molecule type" value="Genomic_DNA"/>
</dbReference>
<accession>A0ABS8THK9</accession>
<evidence type="ECO:0000313" key="2">
    <source>
        <dbReference type="Proteomes" id="UP000823775"/>
    </source>
</evidence>
<dbReference type="Proteomes" id="UP000823775">
    <property type="component" value="Unassembled WGS sequence"/>
</dbReference>
<protein>
    <submittedName>
        <fullName evidence="1">Uncharacterized protein</fullName>
    </submittedName>
</protein>
<reference evidence="1 2" key="1">
    <citation type="journal article" date="2021" name="BMC Genomics">
        <title>Datura genome reveals duplications of psychoactive alkaloid biosynthetic genes and high mutation rate following tissue culture.</title>
        <authorList>
            <person name="Rajewski A."/>
            <person name="Carter-House D."/>
            <person name="Stajich J."/>
            <person name="Litt A."/>
        </authorList>
    </citation>
    <scope>NUCLEOTIDE SEQUENCE [LARGE SCALE GENOMIC DNA]</scope>
    <source>
        <strain evidence="1">AR-01</strain>
    </source>
</reference>
<keyword evidence="2" id="KW-1185">Reference proteome</keyword>
<organism evidence="1 2">
    <name type="scientific">Datura stramonium</name>
    <name type="common">Jimsonweed</name>
    <name type="synonym">Common thornapple</name>
    <dbReference type="NCBI Taxonomy" id="4076"/>
    <lineage>
        <taxon>Eukaryota</taxon>
        <taxon>Viridiplantae</taxon>
        <taxon>Streptophyta</taxon>
        <taxon>Embryophyta</taxon>
        <taxon>Tracheophyta</taxon>
        <taxon>Spermatophyta</taxon>
        <taxon>Magnoliopsida</taxon>
        <taxon>eudicotyledons</taxon>
        <taxon>Gunneridae</taxon>
        <taxon>Pentapetalae</taxon>
        <taxon>asterids</taxon>
        <taxon>lamiids</taxon>
        <taxon>Solanales</taxon>
        <taxon>Solanaceae</taxon>
        <taxon>Solanoideae</taxon>
        <taxon>Datureae</taxon>
        <taxon>Datura</taxon>
    </lineage>
</organism>
<evidence type="ECO:0000313" key="1">
    <source>
        <dbReference type="EMBL" id="MCD7470430.1"/>
    </source>
</evidence>
<comment type="caution">
    <text evidence="1">The sequence shown here is derived from an EMBL/GenBank/DDBJ whole genome shotgun (WGS) entry which is preliminary data.</text>
</comment>